<evidence type="ECO:0000313" key="3">
    <source>
        <dbReference type="Proteomes" id="UP000011568"/>
    </source>
</evidence>
<gene>
    <name evidence="2" type="ORF">C448_07819</name>
</gene>
<feature type="transmembrane region" description="Helical" evidence="1">
    <location>
        <begin position="45"/>
        <end position="65"/>
    </location>
</feature>
<organism evidence="2 3">
    <name type="scientific">Halococcus morrhuae DSM 1307</name>
    <dbReference type="NCBI Taxonomy" id="931277"/>
    <lineage>
        <taxon>Archaea</taxon>
        <taxon>Methanobacteriati</taxon>
        <taxon>Methanobacteriota</taxon>
        <taxon>Stenosarchaea group</taxon>
        <taxon>Halobacteria</taxon>
        <taxon>Halobacteriales</taxon>
        <taxon>Halococcaceae</taxon>
        <taxon>Halococcus</taxon>
    </lineage>
</organism>
<keyword evidence="1" id="KW-0472">Membrane</keyword>
<feature type="transmembrane region" description="Helical" evidence="1">
    <location>
        <begin position="20"/>
        <end position="39"/>
    </location>
</feature>
<dbReference type="Proteomes" id="UP000011568">
    <property type="component" value="Unassembled WGS sequence"/>
</dbReference>
<sequence length="70" mass="7678">MKRLYNCIDEWLRDLSRRRYAAFVGTSAGIGVLIVELSLNANFPIISALTVGLVIFSLECAFGLLQATEG</sequence>
<protein>
    <submittedName>
        <fullName evidence="2">Uncharacterized protein</fullName>
    </submittedName>
</protein>
<dbReference type="eggNOG" id="arCOG13170">
    <property type="taxonomic scope" value="Archaea"/>
</dbReference>
<reference evidence="2 3" key="1">
    <citation type="journal article" date="2014" name="PLoS Genet.">
        <title>Phylogenetically driven sequencing of extremely halophilic archaea reveals strategies for static and dynamic osmo-response.</title>
        <authorList>
            <person name="Becker E.A."/>
            <person name="Seitzer P.M."/>
            <person name="Tritt A."/>
            <person name="Larsen D."/>
            <person name="Krusor M."/>
            <person name="Yao A.I."/>
            <person name="Wu D."/>
            <person name="Madern D."/>
            <person name="Eisen J.A."/>
            <person name="Darling A.E."/>
            <person name="Facciotti M.T."/>
        </authorList>
    </citation>
    <scope>NUCLEOTIDE SEQUENCE [LARGE SCALE GENOMIC DNA]</scope>
    <source>
        <strain evidence="2 3">DSM 1307</strain>
    </source>
</reference>
<dbReference type="EMBL" id="AOMC01000100">
    <property type="protein sequence ID" value="EMA45185.1"/>
    <property type="molecule type" value="Genomic_DNA"/>
</dbReference>
<keyword evidence="3" id="KW-1185">Reference proteome</keyword>
<dbReference type="AlphaFoldDB" id="M0ML67"/>
<accession>M0ML67</accession>
<comment type="caution">
    <text evidence="2">The sequence shown here is derived from an EMBL/GenBank/DDBJ whole genome shotgun (WGS) entry which is preliminary data.</text>
</comment>
<keyword evidence="1" id="KW-0812">Transmembrane</keyword>
<keyword evidence="1" id="KW-1133">Transmembrane helix</keyword>
<evidence type="ECO:0000256" key="1">
    <source>
        <dbReference type="SAM" id="Phobius"/>
    </source>
</evidence>
<name>M0ML67_HALMO</name>
<proteinExistence type="predicted"/>
<evidence type="ECO:0000313" key="2">
    <source>
        <dbReference type="EMBL" id="EMA45185.1"/>
    </source>
</evidence>